<comment type="caution">
    <text evidence="1">The sequence shown here is derived from an EMBL/GenBank/DDBJ whole genome shotgun (WGS) entry which is preliminary data.</text>
</comment>
<reference evidence="1" key="2">
    <citation type="journal article" date="2023" name="IMA Fungus">
        <title>Comparative genomic study of the Penicillium genus elucidates a diverse pangenome and 15 lateral gene transfer events.</title>
        <authorList>
            <person name="Petersen C."/>
            <person name="Sorensen T."/>
            <person name="Nielsen M.R."/>
            <person name="Sondergaard T.E."/>
            <person name="Sorensen J.L."/>
            <person name="Fitzpatrick D.A."/>
            <person name="Frisvad J.C."/>
            <person name="Nielsen K.L."/>
        </authorList>
    </citation>
    <scope>NUCLEOTIDE SEQUENCE</scope>
    <source>
        <strain evidence="1">IBT 20477</strain>
    </source>
</reference>
<sequence length="986" mass="108326">MPLTCRRIPDASVSIQSVRRDVSDLAAVGSGGLELVPFYFYGNPTNAHTPTDWTKFGFGMKPFQNVFDQTLQAAVDNGLLMDFSLGASQGQGSPVKAGTEGLSIHLQLGVECVKAGASFSAPVPGPQALTGSLRSGGGFMHGLIDPDQGLLKGVIAAKVHSGMLGNICPISVETEHESNQTIAQPMLTYLDEESIVDLTQHVQNGALSWDAPPGDGTWRLFAFWEGYTNQLSCSNSGNGTTPIERGSYVVDHFSKRGAEVHTDFFENHVLNSESIRANLKSNGNYAWEDSMELLFVVPWTRGFLERFQSTHGYSLVKYLPLLFNKGNSWTAASSPYPEEYLYGSYTESGMSIHNVRFRETLSECYRDYLGYHTAWARSLGIQYSTQPSYNLPLSFLNEVPFLDAPEGESLGFKDIIDAYRTLSGPAQLAGKSDISSECGAEFKPAYSQTVPDLLRSVKKSYAGGLTMMVLHGMAYSGAYANTSWPGYQPLGYQTTDSWSRIQPAWKHLPDIIGYMGRTQHVLKTGIPRVDLAILDSSTEWKASVIYDSDNLQKRGFTYNFVGPDNLDLPGAHVSQGLLAPDGPGYQALIIPNVTRINDKVLSKFKEYAEAGLPIIFIGTSPYSLLRAPSQNEIVTAFDDLIRHGKNIHYISLISQLPDILSQLMIEPRVSFVAPMESVYSVQRADLSTSSEYVWMFNDGNTSSAFVAEFHVEKCLKPSLLNAWNGDITPLGRYQLTNTGVRIPLTLNPGETIIIAFTHSEPETATWVTDVTGAVEEVKYTSAKQLVANLKGPSTILLNNGTSYRFNVTLPGNVNLSRWDIKIEDWHGDPNNTASIETLITSHKFQDQVLLPWKDLRKSLENVSGVGTYATTFTVPDIPNIGAYLYVGPILNTMRVWVNGNLLSAFPADNARTDISGFISRGQRNEIKVEVTTTLYNRIRADADSLISLGLPLSTVAPTYANAERQSYGLLGPVIIDWVIGEKLNLD</sequence>
<dbReference type="InterPro" id="IPR053161">
    <property type="entry name" value="Ulvan_degrading_GH"/>
</dbReference>
<protein>
    <submittedName>
        <fullName evidence="1">Uncharacterized protein</fullName>
    </submittedName>
</protein>
<keyword evidence="2" id="KW-1185">Reference proteome</keyword>
<dbReference type="EMBL" id="JAPQKQ010000003">
    <property type="protein sequence ID" value="KAJ5202989.1"/>
    <property type="molecule type" value="Genomic_DNA"/>
</dbReference>
<evidence type="ECO:0000313" key="1">
    <source>
        <dbReference type="EMBL" id="KAJ5202989.1"/>
    </source>
</evidence>
<dbReference type="AlphaFoldDB" id="A0A9W9MKL9"/>
<dbReference type="Pfam" id="PF17132">
    <property type="entry name" value="Glyco_hydro_106"/>
    <property type="match status" value="1"/>
</dbReference>
<reference evidence="1" key="1">
    <citation type="submission" date="2022-11" db="EMBL/GenBank/DDBJ databases">
        <authorList>
            <person name="Petersen C."/>
        </authorList>
    </citation>
    <scope>NUCLEOTIDE SEQUENCE</scope>
    <source>
        <strain evidence="1">IBT 20477</strain>
    </source>
</reference>
<dbReference type="Gene3D" id="2.60.120.260">
    <property type="entry name" value="Galactose-binding domain-like"/>
    <property type="match status" value="1"/>
</dbReference>
<dbReference type="Proteomes" id="UP001150942">
    <property type="component" value="Unassembled WGS sequence"/>
</dbReference>
<dbReference type="SUPFAM" id="SSF49785">
    <property type="entry name" value="Galactose-binding domain-like"/>
    <property type="match status" value="1"/>
</dbReference>
<dbReference type="PANTHER" id="PTHR36848:SF2">
    <property type="entry name" value="SECRETED PROTEIN"/>
    <property type="match status" value="1"/>
</dbReference>
<name>A0A9W9MKL9_9EURO</name>
<accession>A0A9W9MKL9</accession>
<organism evidence="1 2">
    <name type="scientific">Penicillium cf. viridicatum</name>
    <dbReference type="NCBI Taxonomy" id="2972119"/>
    <lineage>
        <taxon>Eukaryota</taxon>
        <taxon>Fungi</taxon>
        <taxon>Dikarya</taxon>
        <taxon>Ascomycota</taxon>
        <taxon>Pezizomycotina</taxon>
        <taxon>Eurotiomycetes</taxon>
        <taxon>Eurotiomycetidae</taxon>
        <taxon>Eurotiales</taxon>
        <taxon>Aspergillaceae</taxon>
        <taxon>Penicillium</taxon>
    </lineage>
</organism>
<evidence type="ECO:0000313" key="2">
    <source>
        <dbReference type="Proteomes" id="UP001150942"/>
    </source>
</evidence>
<dbReference type="PANTHER" id="PTHR36848">
    <property type="entry name" value="DNA-BINDING PROTEIN (PUTATIVE SECRETED PROTEIN)-RELATED"/>
    <property type="match status" value="1"/>
</dbReference>
<dbReference type="InterPro" id="IPR008979">
    <property type="entry name" value="Galactose-bd-like_sf"/>
</dbReference>
<dbReference type="OrthoDB" id="2588159at2759"/>
<proteinExistence type="predicted"/>
<gene>
    <name evidence="1" type="ORF">N7449_005068</name>
</gene>